<gene>
    <name evidence="1" type="ORF">SK128_009164</name>
</gene>
<comment type="caution">
    <text evidence="1">The sequence shown here is derived from an EMBL/GenBank/DDBJ whole genome shotgun (WGS) entry which is preliminary data.</text>
</comment>
<accession>A0AAN8ZQK7</accession>
<organism evidence="1 2">
    <name type="scientific">Halocaridina rubra</name>
    <name type="common">Hawaiian red shrimp</name>
    <dbReference type="NCBI Taxonomy" id="373956"/>
    <lineage>
        <taxon>Eukaryota</taxon>
        <taxon>Metazoa</taxon>
        <taxon>Ecdysozoa</taxon>
        <taxon>Arthropoda</taxon>
        <taxon>Crustacea</taxon>
        <taxon>Multicrustacea</taxon>
        <taxon>Malacostraca</taxon>
        <taxon>Eumalacostraca</taxon>
        <taxon>Eucarida</taxon>
        <taxon>Decapoda</taxon>
        <taxon>Pleocyemata</taxon>
        <taxon>Caridea</taxon>
        <taxon>Atyoidea</taxon>
        <taxon>Atyidae</taxon>
        <taxon>Halocaridina</taxon>
    </lineage>
</organism>
<name>A0AAN8ZQK7_HALRR</name>
<dbReference type="Proteomes" id="UP001381693">
    <property type="component" value="Unassembled WGS sequence"/>
</dbReference>
<evidence type="ECO:0000313" key="2">
    <source>
        <dbReference type="Proteomes" id="UP001381693"/>
    </source>
</evidence>
<evidence type="ECO:0000313" key="1">
    <source>
        <dbReference type="EMBL" id="KAK7058698.1"/>
    </source>
</evidence>
<sequence length="141" mass="15807">MTSVSARHASGNSLTLLRHQATSRALPLLQDTLPLLGLGDNYHATKRHPPLQQKDRLVDALSYIVEFDRHLQLPVFWDSSGGVANIGEGSRDQECVVRGSGHYRMWRPFSDEGGREILELPILKLCNVLLQRWEGHGNMAL</sequence>
<keyword evidence="2" id="KW-1185">Reference proteome</keyword>
<dbReference type="AlphaFoldDB" id="A0AAN8ZQK7"/>
<reference evidence="1 2" key="1">
    <citation type="submission" date="2023-11" db="EMBL/GenBank/DDBJ databases">
        <title>Halocaridina rubra genome assembly.</title>
        <authorList>
            <person name="Smith C."/>
        </authorList>
    </citation>
    <scope>NUCLEOTIDE SEQUENCE [LARGE SCALE GENOMIC DNA]</scope>
    <source>
        <strain evidence="1">EP-1</strain>
        <tissue evidence="1">Whole</tissue>
    </source>
</reference>
<proteinExistence type="predicted"/>
<dbReference type="EMBL" id="JAXCGZ010021142">
    <property type="protein sequence ID" value="KAK7058698.1"/>
    <property type="molecule type" value="Genomic_DNA"/>
</dbReference>
<protein>
    <submittedName>
        <fullName evidence="1">Uncharacterized protein</fullName>
    </submittedName>
</protein>